<evidence type="ECO:0000259" key="8">
    <source>
        <dbReference type="Pfam" id="PF18565"/>
    </source>
</evidence>
<dbReference type="Gene3D" id="2.60.120.260">
    <property type="entry name" value="Galactose-binding domain-like"/>
    <property type="match status" value="3"/>
</dbReference>
<dbReference type="AlphaFoldDB" id="A0A2K4ZB92"/>
<dbReference type="Pfam" id="PF18565">
    <property type="entry name" value="Glyco_hydro2_C5"/>
    <property type="match status" value="1"/>
</dbReference>
<evidence type="ECO:0000256" key="3">
    <source>
        <dbReference type="ARBA" id="ARBA00023295"/>
    </source>
</evidence>
<dbReference type="InterPro" id="IPR006102">
    <property type="entry name" value="Ig-like_GH2"/>
</dbReference>
<dbReference type="InterPro" id="IPR023232">
    <property type="entry name" value="Glyco_hydro_2_AS"/>
</dbReference>
<organism evidence="9 10">
    <name type="scientific">Acetatifactor muris</name>
    <dbReference type="NCBI Taxonomy" id="879566"/>
    <lineage>
        <taxon>Bacteria</taxon>
        <taxon>Bacillati</taxon>
        <taxon>Bacillota</taxon>
        <taxon>Clostridia</taxon>
        <taxon>Lachnospirales</taxon>
        <taxon>Lachnospiraceae</taxon>
        <taxon>Acetatifactor</taxon>
    </lineage>
</organism>
<feature type="domain" description="Glycosyl hydrolases family 2 sugar binding" evidence="6">
    <location>
        <begin position="51"/>
        <end position="142"/>
    </location>
</feature>
<feature type="domain" description="Glycoside hydrolase family 2 catalytic" evidence="5">
    <location>
        <begin position="260"/>
        <end position="431"/>
    </location>
</feature>
<dbReference type="PANTHER" id="PTHR42732:SF1">
    <property type="entry name" value="BETA-MANNOSIDASE"/>
    <property type="match status" value="1"/>
</dbReference>
<dbReference type="SUPFAM" id="SSF49785">
    <property type="entry name" value="Galactose-binding domain-like"/>
    <property type="match status" value="1"/>
</dbReference>
<dbReference type="SUPFAM" id="SSF51445">
    <property type="entry name" value="(Trans)glycosidases"/>
    <property type="match status" value="1"/>
</dbReference>
<gene>
    <name evidence="9" type="primary">lacZ_1</name>
    <name evidence="9" type="ORF">AMURIS_00427</name>
</gene>
<dbReference type="Proteomes" id="UP000236311">
    <property type="component" value="Unassembled WGS sequence"/>
</dbReference>
<feature type="domain" description="Glycoside hydrolase family 2" evidence="8">
    <location>
        <begin position="655"/>
        <end position="754"/>
    </location>
</feature>
<dbReference type="CDD" id="cd04084">
    <property type="entry name" value="CBM6_xylanase-like"/>
    <property type="match status" value="1"/>
</dbReference>
<dbReference type="PANTHER" id="PTHR42732">
    <property type="entry name" value="BETA-GALACTOSIDASE"/>
    <property type="match status" value="1"/>
</dbReference>
<dbReference type="Pfam" id="PF02837">
    <property type="entry name" value="Glyco_hydro_2_N"/>
    <property type="match status" value="1"/>
</dbReference>
<dbReference type="InterPro" id="IPR006103">
    <property type="entry name" value="Glyco_hydro_2_cat"/>
</dbReference>
<dbReference type="EC" id="3.2.1.23" evidence="9"/>
<dbReference type="GO" id="GO:0005975">
    <property type="term" value="P:carbohydrate metabolic process"/>
    <property type="evidence" value="ECO:0007669"/>
    <property type="project" value="InterPro"/>
</dbReference>
<comment type="similarity">
    <text evidence="1">Belongs to the glycosyl hydrolase 2 family.</text>
</comment>
<dbReference type="SUPFAM" id="SSF49303">
    <property type="entry name" value="beta-Galactosidase/glucuronidase domain"/>
    <property type="match status" value="1"/>
</dbReference>
<evidence type="ECO:0000256" key="1">
    <source>
        <dbReference type="ARBA" id="ARBA00007401"/>
    </source>
</evidence>
<evidence type="ECO:0000259" key="6">
    <source>
        <dbReference type="Pfam" id="PF02837"/>
    </source>
</evidence>
<name>A0A2K4ZB92_9FIRM</name>
<dbReference type="InterPro" id="IPR040605">
    <property type="entry name" value="Glyco_hydro2_dom5"/>
</dbReference>
<protein>
    <submittedName>
        <fullName evidence="9">Beta-galactosidase</fullName>
        <ecNumber evidence="9">3.2.1.23</ecNumber>
    </submittedName>
</protein>
<dbReference type="PRINTS" id="PR00132">
    <property type="entry name" value="GLHYDRLASE2"/>
</dbReference>
<dbReference type="PROSITE" id="PS00608">
    <property type="entry name" value="GLYCOSYL_HYDROL_F2_2"/>
    <property type="match status" value="1"/>
</dbReference>
<dbReference type="InterPro" id="IPR006104">
    <property type="entry name" value="Glyco_hydro_2_N"/>
</dbReference>
<evidence type="ECO:0000313" key="9">
    <source>
        <dbReference type="EMBL" id="SOY27723.1"/>
    </source>
</evidence>
<keyword evidence="3 9" id="KW-0326">Glycosidase</keyword>
<feature type="domain" description="Glycoside hydrolase family 2 immunoglobulin-like beta-sandwich" evidence="4">
    <location>
        <begin position="178"/>
        <end position="253"/>
    </location>
</feature>
<dbReference type="InterPro" id="IPR008979">
    <property type="entry name" value="Galactose-bd-like_sf"/>
</dbReference>
<dbReference type="Gene3D" id="2.60.40.10">
    <property type="entry name" value="Immunoglobulins"/>
    <property type="match status" value="3"/>
</dbReference>
<evidence type="ECO:0000259" key="5">
    <source>
        <dbReference type="Pfam" id="PF02836"/>
    </source>
</evidence>
<accession>A0A2K4ZB92</accession>
<proteinExistence type="inferred from homology"/>
<keyword evidence="2 9" id="KW-0378">Hydrolase</keyword>
<dbReference type="InterPro" id="IPR013783">
    <property type="entry name" value="Ig-like_fold"/>
</dbReference>
<keyword evidence="10" id="KW-1185">Reference proteome</keyword>
<sequence>MKTEVLFNDGWEFSRQKLDTTLEEMRHRENEFAPVGIPHDWLIGQVQDLYESGTGWYRKTFEWQRTQGELVSLCFDGVYMDCRVYVNGKEAGEWKYGYSAFEVEMTPYLQDGENEVRVSVRYQSPNSRWYSGAGIYRDVRLRRVQETHIPRNGIYVTTKKLENGNWWLETDTEIICKDRARLVYTLCDAEGRTVWNNEETLLPQKDAILHTTTASVGNPVLWDVENPVLYRLRTALFTENGKVQEEEVSLGFRETAFCPDSGFFLNGRHLKLNGVCEHHDLGCLGAAFNRTAMRRKLKILKEMGVNAVRLTHNMPAAAVMELADEMGVLMISEAFDMWERAKTTYDYARFFREWYPRDVESWVRRDRNHPSLIMWSIGNEIYDTHADDSGQRIARELLAEVKKHDPKNHAPVTIGSNYMPWENARKCADIVEAAGYNYSEKYYEAHHREHPDWIIYGSETSSTVQSRGIYHFPYRQSVLAEEDLQCSALGNSTTSWGAKSSESCILAERDCDFSCGQFLWSGFDYIGEPTPYHTKNSYFGQIDTAGFPKDSYYIYQAEWTDAEKAPMVHIFPYWDFNEGQSVDVRVCSNAPEVELFVNGKSQGRYRIDHRNGRQLTGNWIIPYEAGEIEAVAYDEKGAVTARQARHSFGEAAQLCLKPDKREVLADGEDLIFVEITARDARGYPVENANNRVKVRVEGAGRLVGLDNGDSTDRDEYKGDSRRLFSGKLLAVIAAVREAGEIIFSVSSPGVTEAEERFYAKACEPEEGISFVAYGMGTGCKSNRGYDGAGKDADSAENGFETGTAVQDAADNIFVRKIELICETGTKLDETHPSAEVHARICPANASDKELIFALVDDAGIPSNLAKLETEGDCAKITAMGDGSFFLRCMSKCGQDHVEIISQLDFTVTGIGTVYVDPYGFVCGGQYQYSKGDVGNGNEKGVATARDGETQVGYRNLDFGSFGADEITVPIFALTSEAYPIQIWEGMPGEKGSVMVADVVYQKPSRWNTYQPETWKLNKRLKGITSLCFVLNQKVHIKGFSFIRKNRAFEMLSACECDNVYGDSFTVTDSGIDGIGNNVTVEFHDMDFGESGISGITICGRTPLENNAVHVRFGNAEGEIKQLVTFPHREEAEEIHFTLEKVTGIQNVTFVFLPGSQFDFQWFRFEE</sequence>
<evidence type="ECO:0000259" key="4">
    <source>
        <dbReference type="Pfam" id="PF00703"/>
    </source>
</evidence>
<dbReference type="InterPro" id="IPR032311">
    <property type="entry name" value="DUF4982"/>
</dbReference>
<dbReference type="InterPro" id="IPR006101">
    <property type="entry name" value="Glyco_hydro_2"/>
</dbReference>
<dbReference type="InterPro" id="IPR051913">
    <property type="entry name" value="GH2_Domain-Containing"/>
</dbReference>
<dbReference type="Gene3D" id="3.20.20.80">
    <property type="entry name" value="Glycosidases"/>
    <property type="match status" value="1"/>
</dbReference>
<dbReference type="RefSeq" id="WP_242982261.1">
    <property type="nucleotide sequence ID" value="NZ_JANJZD010000002.1"/>
</dbReference>
<dbReference type="Pfam" id="PF00703">
    <property type="entry name" value="Glyco_hydro_2"/>
    <property type="match status" value="1"/>
</dbReference>
<evidence type="ECO:0000259" key="7">
    <source>
        <dbReference type="Pfam" id="PF16355"/>
    </source>
</evidence>
<dbReference type="GO" id="GO:0004565">
    <property type="term" value="F:beta-galactosidase activity"/>
    <property type="evidence" value="ECO:0007669"/>
    <property type="project" value="UniProtKB-EC"/>
</dbReference>
<reference evidence="9 10" key="1">
    <citation type="submission" date="2018-01" db="EMBL/GenBank/DDBJ databases">
        <authorList>
            <person name="Gaut B.S."/>
            <person name="Morton B.R."/>
            <person name="Clegg M.T."/>
            <person name="Duvall M.R."/>
        </authorList>
    </citation>
    <scope>NUCLEOTIDE SEQUENCE [LARGE SCALE GENOMIC DNA]</scope>
    <source>
        <strain evidence="9">GP69</strain>
    </source>
</reference>
<dbReference type="Pfam" id="PF16355">
    <property type="entry name" value="DUF4982"/>
    <property type="match status" value="1"/>
</dbReference>
<feature type="domain" description="DUF4982" evidence="7">
    <location>
        <begin position="579"/>
        <end position="641"/>
    </location>
</feature>
<evidence type="ECO:0000313" key="10">
    <source>
        <dbReference type="Proteomes" id="UP000236311"/>
    </source>
</evidence>
<dbReference type="EMBL" id="OFSM01000002">
    <property type="protein sequence ID" value="SOY27723.1"/>
    <property type="molecule type" value="Genomic_DNA"/>
</dbReference>
<dbReference type="InterPro" id="IPR036156">
    <property type="entry name" value="Beta-gal/glucu_dom_sf"/>
</dbReference>
<evidence type="ECO:0000256" key="2">
    <source>
        <dbReference type="ARBA" id="ARBA00022801"/>
    </source>
</evidence>
<dbReference type="InterPro" id="IPR017853">
    <property type="entry name" value="GH"/>
</dbReference>
<dbReference type="Pfam" id="PF02836">
    <property type="entry name" value="Glyco_hydro_2_C"/>
    <property type="match status" value="1"/>
</dbReference>